<gene>
    <name evidence="1" type="ORF">PENSUB_3798</name>
</gene>
<comment type="caution">
    <text evidence="1">The sequence shown here is derived from an EMBL/GenBank/DDBJ whole genome shotgun (WGS) entry which is preliminary data.</text>
</comment>
<dbReference type="EMBL" id="MNBE01000313">
    <property type="protein sequence ID" value="OKP10495.1"/>
    <property type="molecule type" value="Genomic_DNA"/>
</dbReference>
<organism evidence="1 2">
    <name type="scientific">Penicillium subrubescens</name>
    <dbReference type="NCBI Taxonomy" id="1316194"/>
    <lineage>
        <taxon>Eukaryota</taxon>
        <taxon>Fungi</taxon>
        <taxon>Dikarya</taxon>
        <taxon>Ascomycota</taxon>
        <taxon>Pezizomycotina</taxon>
        <taxon>Eurotiomycetes</taxon>
        <taxon>Eurotiomycetidae</taxon>
        <taxon>Eurotiales</taxon>
        <taxon>Aspergillaceae</taxon>
        <taxon>Penicillium</taxon>
    </lineage>
</organism>
<accession>A0A1Q5UDE4</accession>
<dbReference type="AlphaFoldDB" id="A0A1Q5UDE4"/>
<dbReference type="Proteomes" id="UP000186955">
    <property type="component" value="Unassembled WGS sequence"/>
</dbReference>
<evidence type="ECO:0000313" key="1">
    <source>
        <dbReference type="EMBL" id="OKP10495.1"/>
    </source>
</evidence>
<evidence type="ECO:0000313" key="2">
    <source>
        <dbReference type="Proteomes" id="UP000186955"/>
    </source>
</evidence>
<keyword evidence="2" id="KW-1185">Reference proteome</keyword>
<name>A0A1Q5UDE4_9EURO</name>
<proteinExistence type="predicted"/>
<sequence length="49" mass="5436">MAGAGSPSFPSFPAEPDSVVVRSWWLLTNYRLHLWGVLRRSKVIHSVGA</sequence>
<reference evidence="1 2" key="1">
    <citation type="submission" date="2016-10" db="EMBL/GenBank/DDBJ databases">
        <title>Genome sequence of the ascomycete fungus Penicillium subrubescens.</title>
        <authorList>
            <person name="De Vries R.P."/>
            <person name="Peng M."/>
            <person name="Dilokpimol A."/>
            <person name="Hilden K."/>
            <person name="Makela M.R."/>
            <person name="Grigoriev I."/>
            <person name="Riley R."/>
            <person name="Granchi Z."/>
        </authorList>
    </citation>
    <scope>NUCLEOTIDE SEQUENCE [LARGE SCALE GENOMIC DNA]</scope>
    <source>
        <strain evidence="1 2">CBS 132785</strain>
    </source>
</reference>
<protein>
    <submittedName>
        <fullName evidence="1">Uncharacterized protein</fullName>
    </submittedName>
</protein>